<reference evidence="11" key="2">
    <citation type="journal article" date="2022" name="Microbiol. Resour. Announc.">
        <title>Metagenome Sequencing to Explore Phylogenomics of Terrestrial Cyanobacteria.</title>
        <authorList>
            <person name="Ward R.D."/>
            <person name="Stajich J.E."/>
            <person name="Johansen J.R."/>
            <person name="Huntemann M."/>
            <person name="Clum A."/>
            <person name="Foster B."/>
            <person name="Foster B."/>
            <person name="Roux S."/>
            <person name="Palaniappan K."/>
            <person name="Varghese N."/>
            <person name="Mukherjee S."/>
            <person name="Reddy T.B.K."/>
            <person name="Daum C."/>
            <person name="Copeland A."/>
            <person name="Chen I.A."/>
            <person name="Ivanova N.N."/>
            <person name="Kyrpides N.C."/>
            <person name="Shapiro N."/>
            <person name="Eloe-Fadrosh E.A."/>
            <person name="Pietrasiak N."/>
        </authorList>
    </citation>
    <scope>NUCLEOTIDE SEQUENCE</scope>
    <source>
        <strain evidence="11">CPER-KK1</strain>
    </source>
</reference>
<dbReference type="SUPFAM" id="SSF56112">
    <property type="entry name" value="Protein kinase-like (PK-like)"/>
    <property type="match status" value="1"/>
</dbReference>
<dbReference type="EMBL" id="JAHHIF010000007">
    <property type="protein sequence ID" value="MBW4544210.1"/>
    <property type="molecule type" value="Genomic_DNA"/>
</dbReference>
<evidence type="ECO:0000313" key="12">
    <source>
        <dbReference type="Proteomes" id="UP000753908"/>
    </source>
</evidence>
<name>A0A951PHV2_9CYAN</name>
<dbReference type="PANTHER" id="PTHR24363:SF0">
    <property type="entry name" value="SERINE_THREONINE KINASE LIKE DOMAIN CONTAINING 1"/>
    <property type="match status" value="1"/>
</dbReference>
<dbReference type="SUPFAM" id="SSF140869">
    <property type="entry name" value="GUN4-like"/>
    <property type="match status" value="1"/>
</dbReference>
<dbReference type="InterPro" id="IPR008629">
    <property type="entry name" value="GUN4-like"/>
</dbReference>
<evidence type="ECO:0000256" key="5">
    <source>
        <dbReference type="ARBA" id="ARBA00022777"/>
    </source>
</evidence>
<dbReference type="InterPro" id="IPR011009">
    <property type="entry name" value="Kinase-like_dom_sf"/>
</dbReference>
<dbReference type="Gene3D" id="1.25.40.620">
    <property type="match status" value="1"/>
</dbReference>
<dbReference type="GO" id="GO:0004674">
    <property type="term" value="F:protein serine/threonine kinase activity"/>
    <property type="evidence" value="ECO:0007669"/>
    <property type="project" value="UniProtKB-KW"/>
</dbReference>
<evidence type="ECO:0000256" key="4">
    <source>
        <dbReference type="ARBA" id="ARBA00022741"/>
    </source>
</evidence>
<reference evidence="11" key="1">
    <citation type="submission" date="2021-05" db="EMBL/GenBank/DDBJ databases">
        <authorList>
            <person name="Pietrasiak N."/>
            <person name="Ward R."/>
            <person name="Stajich J.E."/>
            <person name="Kurbessoian T."/>
        </authorList>
    </citation>
    <scope>NUCLEOTIDE SEQUENCE</scope>
    <source>
        <strain evidence="11">CPER-KK1</strain>
    </source>
</reference>
<evidence type="ECO:0000256" key="9">
    <source>
        <dbReference type="PROSITE-ProRule" id="PRU10141"/>
    </source>
</evidence>
<evidence type="ECO:0000256" key="2">
    <source>
        <dbReference type="ARBA" id="ARBA00022527"/>
    </source>
</evidence>
<keyword evidence="3" id="KW-0808">Transferase</keyword>
<keyword evidence="6 9" id="KW-0067">ATP-binding</keyword>
<dbReference type="Proteomes" id="UP000753908">
    <property type="component" value="Unassembled WGS sequence"/>
</dbReference>
<gene>
    <name evidence="11" type="ORF">KME25_07190</name>
</gene>
<dbReference type="NCBIfam" id="NF045510">
    <property type="entry name" value="4Cys_prefix_kin"/>
    <property type="match status" value="1"/>
</dbReference>
<dbReference type="CDD" id="cd16383">
    <property type="entry name" value="GUN4"/>
    <property type="match status" value="1"/>
</dbReference>
<dbReference type="SMART" id="SM00220">
    <property type="entry name" value="S_TKc"/>
    <property type="match status" value="1"/>
</dbReference>
<evidence type="ECO:0000256" key="1">
    <source>
        <dbReference type="ARBA" id="ARBA00012513"/>
    </source>
</evidence>
<feature type="binding site" evidence="9">
    <location>
        <position position="65"/>
    </location>
    <ligand>
        <name>ATP</name>
        <dbReference type="ChEBI" id="CHEBI:30616"/>
    </ligand>
</feature>
<dbReference type="PROSITE" id="PS50011">
    <property type="entry name" value="PROTEIN_KINASE_DOM"/>
    <property type="match status" value="1"/>
</dbReference>
<sequence>MSYCLNLGCPEPENPDDVHSCQSCGLPLLLKERYRAIEPIGQGGFGKTFLAVDEDMPSKRQCVIKQFFNQSGLNAQKAKELFVQEAVQLEKLGKQHLQIPELFAHVELGIGLFLVQEFIDGQNLLQELKQEGAFDEAKIRHLLNDLLPVLRFIHSQQVIHRDIKPANIIRRQVDGKLFLVDFGVSKFATETALARTGTVIGTQGYAAPEQSEGKAYFSSDLFGLGATCFHLLTNTHPSKVFSQYCDWEKYLRINLNKSGIGDTLRRVLTKLLQPDISQRYQSAEEVLKALVIQQTEAPPAHLSSALGIDFSRLRDLFAANNWREANEETISVMLQIAGQEEEGCLELENIERFPCIYLRTIDQLWVKYSAERFGFSVQKRIWQSVGGTNTHDAEAECRFGEGVGWLRGGFWLFTSMNSRPTLEAPEGYFPDWWMVSGWSMQYFGEDWRSFRLFSRIETCGL</sequence>
<protein>
    <recommendedName>
        <fullName evidence="1">non-specific serine/threonine protein kinase</fullName>
        <ecNumber evidence="1">2.7.11.1</ecNumber>
    </recommendedName>
</protein>
<dbReference type="AlphaFoldDB" id="A0A951PHV2"/>
<comment type="catalytic activity">
    <reaction evidence="7">
        <text>L-threonyl-[protein] + ATP = O-phospho-L-threonyl-[protein] + ADP + H(+)</text>
        <dbReference type="Rhea" id="RHEA:46608"/>
        <dbReference type="Rhea" id="RHEA-COMP:11060"/>
        <dbReference type="Rhea" id="RHEA-COMP:11605"/>
        <dbReference type="ChEBI" id="CHEBI:15378"/>
        <dbReference type="ChEBI" id="CHEBI:30013"/>
        <dbReference type="ChEBI" id="CHEBI:30616"/>
        <dbReference type="ChEBI" id="CHEBI:61977"/>
        <dbReference type="ChEBI" id="CHEBI:456216"/>
        <dbReference type="EC" id="2.7.11.1"/>
    </reaction>
</comment>
<dbReference type="Pfam" id="PF00069">
    <property type="entry name" value="Pkinase"/>
    <property type="match status" value="1"/>
</dbReference>
<dbReference type="Gene3D" id="3.30.200.20">
    <property type="entry name" value="Phosphorylase Kinase, domain 1"/>
    <property type="match status" value="1"/>
</dbReference>
<evidence type="ECO:0000256" key="6">
    <source>
        <dbReference type="ARBA" id="ARBA00022840"/>
    </source>
</evidence>
<dbReference type="InterPro" id="IPR017441">
    <property type="entry name" value="Protein_kinase_ATP_BS"/>
</dbReference>
<comment type="caution">
    <text evidence="11">The sequence shown here is derived from an EMBL/GenBank/DDBJ whole genome shotgun (WGS) entry which is preliminary data.</text>
</comment>
<keyword evidence="2" id="KW-0723">Serine/threonine-protein kinase</keyword>
<evidence type="ECO:0000256" key="8">
    <source>
        <dbReference type="ARBA" id="ARBA00048679"/>
    </source>
</evidence>
<accession>A0A951PHV2</accession>
<dbReference type="Gene3D" id="1.10.510.10">
    <property type="entry name" value="Transferase(Phosphotransferase) domain 1"/>
    <property type="match status" value="1"/>
</dbReference>
<evidence type="ECO:0000256" key="7">
    <source>
        <dbReference type="ARBA" id="ARBA00047899"/>
    </source>
</evidence>
<dbReference type="PROSITE" id="PS00107">
    <property type="entry name" value="PROTEIN_KINASE_ATP"/>
    <property type="match status" value="1"/>
</dbReference>
<feature type="domain" description="Protein kinase" evidence="10">
    <location>
        <begin position="34"/>
        <end position="291"/>
    </location>
</feature>
<keyword evidence="5" id="KW-0418">Kinase</keyword>
<dbReference type="CDD" id="cd14014">
    <property type="entry name" value="STKc_PknB_like"/>
    <property type="match status" value="1"/>
</dbReference>
<organism evidence="11 12">
    <name type="scientific">Symplocastrum torsivum CPER-KK1</name>
    <dbReference type="NCBI Taxonomy" id="450513"/>
    <lineage>
        <taxon>Bacteria</taxon>
        <taxon>Bacillati</taxon>
        <taxon>Cyanobacteriota</taxon>
        <taxon>Cyanophyceae</taxon>
        <taxon>Oscillatoriophycideae</taxon>
        <taxon>Oscillatoriales</taxon>
        <taxon>Microcoleaceae</taxon>
        <taxon>Symplocastrum</taxon>
    </lineage>
</organism>
<dbReference type="InterPro" id="IPR000719">
    <property type="entry name" value="Prot_kinase_dom"/>
</dbReference>
<evidence type="ECO:0000259" key="10">
    <source>
        <dbReference type="PROSITE" id="PS50011"/>
    </source>
</evidence>
<dbReference type="InterPro" id="IPR037215">
    <property type="entry name" value="GUN4-like_sf"/>
</dbReference>
<keyword evidence="4 9" id="KW-0547">Nucleotide-binding</keyword>
<evidence type="ECO:0000313" key="11">
    <source>
        <dbReference type="EMBL" id="MBW4544210.1"/>
    </source>
</evidence>
<dbReference type="GO" id="GO:0005524">
    <property type="term" value="F:ATP binding"/>
    <property type="evidence" value="ECO:0007669"/>
    <property type="project" value="UniProtKB-UniRule"/>
</dbReference>
<dbReference type="Gene3D" id="1.10.10.1770">
    <property type="entry name" value="Gun4-like"/>
    <property type="match status" value="1"/>
</dbReference>
<evidence type="ECO:0000256" key="3">
    <source>
        <dbReference type="ARBA" id="ARBA00022679"/>
    </source>
</evidence>
<dbReference type="EC" id="2.7.11.1" evidence="1"/>
<dbReference type="Pfam" id="PF05419">
    <property type="entry name" value="GUN4"/>
    <property type="match status" value="1"/>
</dbReference>
<proteinExistence type="predicted"/>
<comment type="catalytic activity">
    <reaction evidence="8">
        <text>L-seryl-[protein] + ATP = O-phospho-L-seryl-[protein] + ADP + H(+)</text>
        <dbReference type="Rhea" id="RHEA:17989"/>
        <dbReference type="Rhea" id="RHEA-COMP:9863"/>
        <dbReference type="Rhea" id="RHEA-COMP:11604"/>
        <dbReference type="ChEBI" id="CHEBI:15378"/>
        <dbReference type="ChEBI" id="CHEBI:29999"/>
        <dbReference type="ChEBI" id="CHEBI:30616"/>
        <dbReference type="ChEBI" id="CHEBI:83421"/>
        <dbReference type="ChEBI" id="CHEBI:456216"/>
        <dbReference type="EC" id="2.7.11.1"/>
    </reaction>
</comment>
<dbReference type="PANTHER" id="PTHR24363">
    <property type="entry name" value="SERINE/THREONINE PROTEIN KINASE"/>
    <property type="match status" value="1"/>
</dbReference>